<dbReference type="EMBL" id="BAABRL010000007">
    <property type="protein sequence ID" value="GAA5496132.1"/>
    <property type="molecule type" value="Genomic_DNA"/>
</dbReference>
<dbReference type="InterPro" id="IPR038221">
    <property type="entry name" value="YidC_periplasmic_sf"/>
</dbReference>
<evidence type="ECO:0000256" key="8">
    <source>
        <dbReference type="ARBA" id="ARBA00022989"/>
    </source>
</evidence>
<dbReference type="InterPro" id="IPR019998">
    <property type="entry name" value="Membr_insert_YidC"/>
</dbReference>
<evidence type="ECO:0000256" key="4">
    <source>
        <dbReference type="ARBA" id="ARBA00022448"/>
    </source>
</evidence>
<protein>
    <recommendedName>
        <fullName evidence="3 13">Membrane protein insertase YidC</fullName>
    </recommendedName>
    <alternativeName>
        <fullName evidence="12 13">Foldase YidC</fullName>
    </alternativeName>
    <alternativeName>
        <fullName evidence="11 13">Membrane integrase YidC</fullName>
    </alternativeName>
    <alternativeName>
        <fullName evidence="13">Membrane protein YidC</fullName>
    </alternativeName>
</protein>
<evidence type="ECO:0000259" key="16">
    <source>
        <dbReference type="Pfam" id="PF14849"/>
    </source>
</evidence>
<sequence length="629" mass="71578">MDRKAWIILIVCGLGLMLNYQFMMKNQEDLDRQKQQEEQQSEASQNTGGEPGLITEKPEIERDTREDVPFQLIGKDGDKVDVIYNFTSFGGGVKDAEFPNQKEVNGDGHVRLNLRSNYAVGALADDFKKIDKTYYQIVSGGKEGDDHVIYKATLENGLEVTKKWTLKEGAETKGYQLQLAVTFKNTGDAAVNLNDWGVYTGTAAPLHTDELSDKAGWFYYADGSFEFDKQGPFTKGWFSSAKPVELIKTSNLEYAGVNSQFFTTFFMPKDFSSDSIWATGREIDLGDNDDQKKRWMFEMGVDFPDKSLSKDEQQSYAFDIYMGPKERNIIKTVGPNTDSVMNYGWYLFVLVANFMNWAVNHIHDWFEGYSWAWGAAVILLTLFIRILIWPLHNKSTRTMKRMGKLQPLMKELKEKYADNPQKMNQETMKLYREYGVNPMGGCLPMLLQIPIFFGVFKMLGSAVEMRGASFLWVDDLSLPDTVFEIWGLPINMLPIVMAITMVFQMRLTPQTGDKLQRRIFMLMPLMFFFFCYNYASALALYWSTQNIISIGQTLLMQRLPEPELSKKKPGQKGGGDDDGKPRKKGFFERLAEKMEEVQAQQEAARGAAKPTAQAPADKKPKKRSPRTGG</sequence>
<comment type="caution">
    <text evidence="17">The sequence shown here is derived from an EMBL/GenBank/DDBJ whole genome shotgun (WGS) entry which is preliminary data.</text>
</comment>
<gene>
    <name evidence="13 17" type="primary">yidC</name>
    <name evidence="17" type="ORF">Rhal01_02314</name>
</gene>
<dbReference type="InterPro" id="IPR028055">
    <property type="entry name" value="YidC/Oxa/ALB_C"/>
</dbReference>
<feature type="transmembrane region" description="Helical" evidence="13">
    <location>
        <begin position="519"/>
        <end position="542"/>
    </location>
</feature>
<evidence type="ECO:0000256" key="5">
    <source>
        <dbReference type="ARBA" id="ARBA00022475"/>
    </source>
</evidence>
<comment type="similarity">
    <text evidence="2 13">Belongs to the OXA1/ALB3/YidC family. Type 1 subfamily.</text>
</comment>
<keyword evidence="18" id="KW-1185">Reference proteome</keyword>
<feature type="transmembrane region" description="Helical" evidence="13">
    <location>
        <begin position="6"/>
        <end position="24"/>
    </location>
</feature>
<evidence type="ECO:0000259" key="15">
    <source>
        <dbReference type="Pfam" id="PF02096"/>
    </source>
</evidence>
<evidence type="ECO:0000256" key="9">
    <source>
        <dbReference type="ARBA" id="ARBA00023136"/>
    </source>
</evidence>
<evidence type="ECO:0000313" key="18">
    <source>
        <dbReference type="Proteomes" id="UP001424741"/>
    </source>
</evidence>
<feature type="transmembrane region" description="Helical" evidence="13">
    <location>
        <begin position="340"/>
        <end position="359"/>
    </location>
</feature>
<evidence type="ECO:0000256" key="12">
    <source>
        <dbReference type="ARBA" id="ARBA00033342"/>
    </source>
</evidence>
<dbReference type="Proteomes" id="UP001424741">
    <property type="component" value="Unassembled WGS sequence"/>
</dbReference>
<dbReference type="RefSeq" id="WP_346188854.1">
    <property type="nucleotide sequence ID" value="NZ_BAABRL010000007.1"/>
</dbReference>
<proteinExistence type="inferred from homology"/>
<evidence type="ECO:0000256" key="13">
    <source>
        <dbReference type="HAMAP-Rule" id="MF_01810"/>
    </source>
</evidence>
<keyword evidence="8 13" id="KW-1133">Transmembrane helix</keyword>
<dbReference type="CDD" id="cd19961">
    <property type="entry name" value="EcYidC-like_peri"/>
    <property type="match status" value="1"/>
</dbReference>
<dbReference type="Pfam" id="PF14849">
    <property type="entry name" value="YidC_periplas"/>
    <property type="match status" value="1"/>
</dbReference>
<dbReference type="PRINTS" id="PR01900">
    <property type="entry name" value="YIDCPROTEIN"/>
</dbReference>
<dbReference type="InterPro" id="IPR047196">
    <property type="entry name" value="YidC_ALB_C"/>
</dbReference>
<dbReference type="InterPro" id="IPR001708">
    <property type="entry name" value="YidC/ALB3/OXA1/COX18"/>
</dbReference>
<keyword evidence="5 13" id="KW-1003">Cell membrane</keyword>
<organism evidence="17 18">
    <name type="scientific">Rubritalea halochordaticola</name>
    <dbReference type="NCBI Taxonomy" id="714537"/>
    <lineage>
        <taxon>Bacteria</taxon>
        <taxon>Pseudomonadati</taxon>
        <taxon>Verrucomicrobiota</taxon>
        <taxon>Verrucomicrobiia</taxon>
        <taxon>Verrucomicrobiales</taxon>
        <taxon>Rubritaleaceae</taxon>
        <taxon>Rubritalea</taxon>
    </lineage>
</organism>
<dbReference type="NCBIfam" id="TIGR03593">
    <property type="entry name" value="yidC_nterm"/>
    <property type="match status" value="1"/>
</dbReference>
<feature type="compositionally biased region" description="Basic and acidic residues" evidence="14">
    <location>
        <begin position="574"/>
        <end position="596"/>
    </location>
</feature>
<keyword evidence="7 13" id="KW-0653">Protein transport</keyword>
<evidence type="ECO:0000313" key="17">
    <source>
        <dbReference type="EMBL" id="GAA5496132.1"/>
    </source>
</evidence>
<feature type="transmembrane region" description="Helical" evidence="13">
    <location>
        <begin position="371"/>
        <end position="392"/>
    </location>
</feature>
<evidence type="ECO:0000256" key="3">
    <source>
        <dbReference type="ARBA" id="ARBA00015325"/>
    </source>
</evidence>
<dbReference type="InterPro" id="IPR028053">
    <property type="entry name" value="Membr_insert_YidC_N"/>
</dbReference>
<feature type="transmembrane region" description="Helical" evidence="13">
    <location>
        <begin position="485"/>
        <end position="507"/>
    </location>
</feature>
<keyword evidence="10 13" id="KW-0143">Chaperone</keyword>
<evidence type="ECO:0000256" key="11">
    <source>
        <dbReference type="ARBA" id="ARBA00033245"/>
    </source>
</evidence>
<accession>A0ABP9V684</accession>
<feature type="compositionally biased region" description="Basic residues" evidence="14">
    <location>
        <begin position="619"/>
        <end position="629"/>
    </location>
</feature>
<evidence type="ECO:0000256" key="2">
    <source>
        <dbReference type="ARBA" id="ARBA00010527"/>
    </source>
</evidence>
<keyword evidence="6 13" id="KW-0812">Transmembrane</keyword>
<name>A0ABP9V684_9BACT</name>
<evidence type="ECO:0000256" key="14">
    <source>
        <dbReference type="SAM" id="MobiDB-lite"/>
    </source>
</evidence>
<comment type="subunit">
    <text evidence="13">Interacts with the Sec translocase complex via SecD. Specifically interacts with transmembrane segments of nascent integral membrane proteins during membrane integration.</text>
</comment>
<feature type="domain" description="Membrane insertase YidC/Oxa/ALB C-terminal" evidence="15">
    <location>
        <begin position="373"/>
        <end position="558"/>
    </location>
</feature>
<evidence type="ECO:0000256" key="7">
    <source>
        <dbReference type="ARBA" id="ARBA00022927"/>
    </source>
</evidence>
<keyword evidence="4 13" id="KW-0813">Transport</keyword>
<feature type="domain" description="Membrane insertase YidC N-terminal" evidence="16">
    <location>
        <begin position="88"/>
        <end position="348"/>
    </location>
</feature>
<dbReference type="NCBIfam" id="TIGR03592">
    <property type="entry name" value="yidC_oxa1_cterm"/>
    <property type="match status" value="1"/>
</dbReference>
<keyword evidence="9 13" id="KW-0472">Membrane</keyword>
<dbReference type="Pfam" id="PF02096">
    <property type="entry name" value="60KD_IMP"/>
    <property type="match status" value="1"/>
</dbReference>
<evidence type="ECO:0000256" key="10">
    <source>
        <dbReference type="ARBA" id="ARBA00023186"/>
    </source>
</evidence>
<feature type="region of interest" description="Disordered" evidence="14">
    <location>
        <begin position="31"/>
        <end position="61"/>
    </location>
</feature>
<feature type="transmembrane region" description="Helical" evidence="13">
    <location>
        <begin position="434"/>
        <end position="456"/>
    </location>
</feature>
<reference evidence="17 18" key="1">
    <citation type="submission" date="2024-02" db="EMBL/GenBank/DDBJ databases">
        <title>Rubritalea halochordaticola NBRC 107102.</title>
        <authorList>
            <person name="Ichikawa N."/>
            <person name="Katano-Makiyama Y."/>
            <person name="Hidaka K."/>
        </authorList>
    </citation>
    <scope>NUCLEOTIDE SEQUENCE [LARGE SCALE GENOMIC DNA]</scope>
    <source>
        <strain evidence="17 18">NBRC 107102</strain>
    </source>
</reference>
<comment type="subcellular location">
    <subcellularLocation>
        <location evidence="1">Cell inner membrane</location>
        <topology evidence="1">Multi-pass membrane protein</topology>
    </subcellularLocation>
    <subcellularLocation>
        <location evidence="13">Cell membrane</location>
        <topology evidence="13">Multi-pass membrane protein</topology>
    </subcellularLocation>
</comment>
<comment type="function">
    <text evidence="13">Required for the insertion and/or proper folding and/or complex formation of integral membrane proteins into the membrane. Involved in integration of membrane proteins that insert both dependently and independently of the Sec translocase complex, as well as at least some lipoproteins. Aids folding of multispanning membrane proteins.</text>
</comment>
<evidence type="ECO:0000256" key="6">
    <source>
        <dbReference type="ARBA" id="ARBA00022692"/>
    </source>
</evidence>
<feature type="region of interest" description="Disordered" evidence="14">
    <location>
        <begin position="561"/>
        <end position="629"/>
    </location>
</feature>
<dbReference type="CDD" id="cd20070">
    <property type="entry name" value="5TM_YidC_Alb3"/>
    <property type="match status" value="1"/>
</dbReference>
<dbReference type="HAMAP" id="MF_01810">
    <property type="entry name" value="YidC_type1"/>
    <property type="match status" value="1"/>
</dbReference>
<dbReference type="PRINTS" id="PR00701">
    <property type="entry name" value="60KDINNERMP"/>
</dbReference>
<evidence type="ECO:0000256" key="1">
    <source>
        <dbReference type="ARBA" id="ARBA00004429"/>
    </source>
</evidence>
<dbReference type="PANTHER" id="PTHR12428:SF65">
    <property type="entry name" value="CYTOCHROME C OXIDASE ASSEMBLY PROTEIN COX18, MITOCHONDRIAL"/>
    <property type="match status" value="1"/>
</dbReference>
<dbReference type="Gene3D" id="2.70.98.90">
    <property type="match status" value="1"/>
</dbReference>
<dbReference type="PANTHER" id="PTHR12428">
    <property type="entry name" value="OXA1"/>
    <property type="match status" value="1"/>
</dbReference>